<dbReference type="Gene3D" id="3.40.50.1000">
    <property type="entry name" value="HAD superfamily/HAD-like"/>
    <property type="match status" value="1"/>
</dbReference>
<dbReference type="Proteomes" id="UP000191448">
    <property type="component" value="Unassembled WGS sequence"/>
</dbReference>
<organism evidence="1 2">
    <name type="scientific">Clostridium thermobutyricum DSM 4928</name>
    <dbReference type="NCBI Taxonomy" id="1121339"/>
    <lineage>
        <taxon>Bacteria</taxon>
        <taxon>Bacillati</taxon>
        <taxon>Bacillota</taxon>
        <taxon>Clostridia</taxon>
        <taxon>Eubacteriales</taxon>
        <taxon>Clostridiaceae</taxon>
        <taxon>Clostridium</taxon>
    </lineage>
</organism>
<accession>A0A1V4SUV3</accession>
<gene>
    <name evidence="1" type="ORF">CLTHE_16480</name>
</gene>
<reference evidence="1 2" key="1">
    <citation type="submission" date="2016-02" db="EMBL/GenBank/DDBJ databases">
        <title>Genome sequence of Clostridium thermobutyricum DSM 4928.</title>
        <authorList>
            <person name="Poehlein A."/>
            <person name="Daniel R."/>
        </authorList>
    </citation>
    <scope>NUCLEOTIDE SEQUENCE [LARGE SCALE GENOMIC DNA]</scope>
    <source>
        <strain evidence="1 2">DSM 4928</strain>
    </source>
</reference>
<dbReference type="CDD" id="cd01427">
    <property type="entry name" value="HAD_like"/>
    <property type="match status" value="1"/>
</dbReference>
<dbReference type="InterPro" id="IPR041492">
    <property type="entry name" value="HAD_2"/>
</dbReference>
<dbReference type="OrthoDB" id="9796026at2"/>
<protein>
    <recommendedName>
        <fullName evidence="3">Phosphoglycolate phosphatase</fullName>
    </recommendedName>
</protein>
<sequence length="284" mass="32764">MMNILECYKPKKNLLICIDSDGCAIDTMDIKHIKCFGPVMIEEWEVSKWENEILESWNEVNLYTLTRGINRFKGLSKALVEINEKYKKIDGLNEFVKWTEETKELSNESLEREIKNNTGDITCIKKALDWSIEVNKRIDSLHKSDKKPFEGVKEGIEKAKGIADIAIVSSANEKAVLEEWEDNGLLESVDIVLTQNIGSKAFCIEKLKEKGYEEVLMVGDALGDYEAAKKNDVLYYPIRVRKENECWRDFSKEAVEKFKTKSYKGEYQDKLVKMFIENLSKSNS</sequence>
<dbReference type="Pfam" id="PF13419">
    <property type="entry name" value="HAD_2"/>
    <property type="match status" value="1"/>
</dbReference>
<evidence type="ECO:0000313" key="1">
    <source>
        <dbReference type="EMBL" id="OPX47738.1"/>
    </source>
</evidence>
<dbReference type="RefSeq" id="WP_080022831.1">
    <property type="nucleotide sequence ID" value="NZ_LTAY01000038.1"/>
</dbReference>
<evidence type="ECO:0008006" key="3">
    <source>
        <dbReference type="Google" id="ProtNLM"/>
    </source>
</evidence>
<proteinExistence type="predicted"/>
<dbReference type="InterPro" id="IPR023214">
    <property type="entry name" value="HAD_sf"/>
</dbReference>
<name>A0A1V4SUV3_9CLOT</name>
<comment type="caution">
    <text evidence="1">The sequence shown here is derived from an EMBL/GenBank/DDBJ whole genome shotgun (WGS) entry which is preliminary data.</text>
</comment>
<dbReference type="InterPro" id="IPR023198">
    <property type="entry name" value="PGP-like_dom2"/>
</dbReference>
<dbReference type="InterPro" id="IPR036412">
    <property type="entry name" value="HAD-like_sf"/>
</dbReference>
<dbReference type="EMBL" id="LTAY01000038">
    <property type="protein sequence ID" value="OPX47738.1"/>
    <property type="molecule type" value="Genomic_DNA"/>
</dbReference>
<dbReference type="SUPFAM" id="SSF56784">
    <property type="entry name" value="HAD-like"/>
    <property type="match status" value="1"/>
</dbReference>
<dbReference type="Gene3D" id="1.10.150.240">
    <property type="entry name" value="Putative phosphatase, domain 2"/>
    <property type="match status" value="1"/>
</dbReference>
<evidence type="ECO:0000313" key="2">
    <source>
        <dbReference type="Proteomes" id="UP000191448"/>
    </source>
</evidence>
<dbReference type="AlphaFoldDB" id="A0A1V4SUV3"/>